<organism evidence="1 2">
    <name type="scientific">Aristolochia fimbriata</name>
    <name type="common">White veined hardy Dutchman's pipe vine</name>
    <dbReference type="NCBI Taxonomy" id="158543"/>
    <lineage>
        <taxon>Eukaryota</taxon>
        <taxon>Viridiplantae</taxon>
        <taxon>Streptophyta</taxon>
        <taxon>Embryophyta</taxon>
        <taxon>Tracheophyta</taxon>
        <taxon>Spermatophyta</taxon>
        <taxon>Magnoliopsida</taxon>
        <taxon>Magnoliidae</taxon>
        <taxon>Piperales</taxon>
        <taxon>Aristolochiaceae</taxon>
        <taxon>Aristolochia</taxon>
    </lineage>
</organism>
<dbReference type="AlphaFoldDB" id="A0AAV7ER44"/>
<name>A0AAV7ER44_ARIFI</name>
<reference evidence="1 2" key="1">
    <citation type="submission" date="2021-07" db="EMBL/GenBank/DDBJ databases">
        <title>The Aristolochia fimbriata genome: insights into angiosperm evolution, floral development and chemical biosynthesis.</title>
        <authorList>
            <person name="Jiao Y."/>
        </authorList>
    </citation>
    <scope>NUCLEOTIDE SEQUENCE [LARGE SCALE GENOMIC DNA]</scope>
    <source>
        <strain evidence="1">IBCAS-2021</strain>
        <tissue evidence="1">Leaf</tissue>
    </source>
</reference>
<dbReference type="Proteomes" id="UP000825729">
    <property type="component" value="Unassembled WGS sequence"/>
</dbReference>
<proteinExistence type="predicted"/>
<protein>
    <submittedName>
        <fullName evidence="1">Uncharacterized protein</fullName>
    </submittedName>
</protein>
<dbReference type="EMBL" id="JAINDJ010000004">
    <property type="protein sequence ID" value="KAG9451342.1"/>
    <property type="molecule type" value="Genomic_DNA"/>
</dbReference>
<comment type="caution">
    <text evidence="1">The sequence shown here is derived from an EMBL/GenBank/DDBJ whole genome shotgun (WGS) entry which is preliminary data.</text>
</comment>
<evidence type="ECO:0000313" key="1">
    <source>
        <dbReference type="EMBL" id="KAG9451342.1"/>
    </source>
</evidence>
<evidence type="ECO:0000313" key="2">
    <source>
        <dbReference type="Proteomes" id="UP000825729"/>
    </source>
</evidence>
<keyword evidence="2" id="KW-1185">Reference proteome</keyword>
<gene>
    <name evidence="1" type="ORF">H6P81_011307</name>
</gene>
<accession>A0AAV7ER44</accession>
<sequence>MPRTCRGAPGTCRSAIGTAGMDLGVLFRSLFRRGPTMDDVADAVDYGPGGERRAALLCKIFSSNLTKSK</sequence>